<comment type="caution">
    <text evidence="1">The sequence shown here is derived from an EMBL/GenBank/DDBJ whole genome shotgun (WGS) entry which is preliminary data.</text>
</comment>
<organism evidence="1 2">
    <name type="scientific">Legionella santicrucis</name>
    <dbReference type="NCBI Taxonomy" id="45074"/>
    <lineage>
        <taxon>Bacteria</taxon>
        <taxon>Pseudomonadati</taxon>
        <taxon>Pseudomonadota</taxon>
        <taxon>Gammaproteobacteria</taxon>
        <taxon>Legionellales</taxon>
        <taxon>Legionellaceae</taxon>
        <taxon>Legionella</taxon>
    </lineage>
</organism>
<dbReference type="EMBL" id="LNYU01000023">
    <property type="protein sequence ID" value="KTD64242.1"/>
    <property type="molecule type" value="Genomic_DNA"/>
</dbReference>
<dbReference type="AlphaFoldDB" id="A0A0W0Z550"/>
<dbReference type="RefSeq" id="WP_058513372.1">
    <property type="nucleotide sequence ID" value="NZ_CAAAIH010000053.1"/>
</dbReference>
<dbReference type="PATRIC" id="fig|45074.5.peg.982"/>
<evidence type="ECO:0000313" key="2">
    <source>
        <dbReference type="Proteomes" id="UP000054703"/>
    </source>
</evidence>
<reference evidence="1 2" key="1">
    <citation type="submission" date="2015-11" db="EMBL/GenBank/DDBJ databases">
        <title>Genomic analysis of 38 Legionella species identifies large and diverse effector repertoires.</title>
        <authorList>
            <person name="Burstein D."/>
            <person name="Amaro F."/>
            <person name="Zusman T."/>
            <person name="Lifshitz Z."/>
            <person name="Cohen O."/>
            <person name="Gilbert J.A."/>
            <person name="Pupko T."/>
            <person name="Shuman H.A."/>
            <person name="Segal G."/>
        </authorList>
    </citation>
    <scope>NUCLEOTIDE SEQUENCE [LARGE SCALE GENOMIC DNA]</scope>
    <source>
        <strain evidence="1 2">SC-63-C7</strain>
    </source>
</reference>
<evidence type="ECO:0008006" key="3">
    <source>
        <dbReference type="Google" id="ProtNLM"/>
    </source>
</evidence>
<proteinExistence type="predicted"/>
<evidence type="ECO:0000313" key="1">
    <source>
        <dbReference type="EMBL" id="KTD64242.1"/>
    </source>
</evidence>
<keyword evidence="2" id="KW-1185">Reference proteome</keyword>
<sequence length="398" mass="46263">MFSHNTLLILGAGSSLNYGYPTGAELVKKLIDNIETDEVFFPLKQTEPPSNFNLSMFTENNKFCPKISDIPENQRINNHQINASLKREMIQLDNKGYFFLKIKLNEIKELNELKEAINQYSPVSIDIFLRDNPSHEKAGKLMIVYTLLKLENINDFNVSFWGKSEKNKYDDHWYPYLLNDILYGCADNPANIFDPKLKIITFNYDMSLDYYLYNTLSNIEILKNTYPDLSYLEQYRIEHVYGSLYKNIEFEYGKYNFEKKTANKSISSTKRFAKAVELKDNIETMRDSTSHMPHLKSLITDAKEIIIIGFGFDRTNLNILGFPTSVHSNPSYQSFLEGKIIRYLNYNGEMTNIDTEFETIANFSLNAIKLKPVKIIKSHATKIKNAYFRDFKPSLLLD</sequence>
<gene>
    <name evidence="1" type="ORF">Lsan_0937</name>
</gene>
<name>A0A0W0Z550_9GAMM</name>
<protein>
    <recommendedName>
        <fullName evidence="3">SIR2-like domain-containing protein</fullName>
    </recommendedName>
</protein>
<dbReference type="Proteomes" id="UP000054703">
    <property type="component" value="Unassembled WGS sequence"/>
</dbReference>
<dbReference type="OrthoDB" id="7060209at2"/>
<accession>A0A0W0Z550</accession>